<gene>
    <name evidence="24" type="ORF">NBR_LOCUS15694</name>
</gene>
<keyword evidence="2" id="KW-0813">Transport</keyword>
<keyword evidence="11" id="KW-0325">Glycoprotein</keyword>
<dbReference type="AlphaFoldDB" id="A0A158R2E2"/>
<dbReference type="PRINTS" id="PR00177">
    <property type="entry name" value="NMDARECEPTOR"/>
</dbReference>
<protein>
    <submittedName>
        <fullName evidence="26">Glutamate receptor</fullName>
    </submittedName>
</protein>
<dbReference type="FunFam" id="3.40.190.10:FF:000255">
    <property type="entry name" value="GLutamate Receptor family (AMPA)"/>
    <property type="match status" value="1"/>
</dbReference>
<feature type="binding site" evidence="16">
    <location>
        <position position="646"/>
    </location>
    <ligand>
        <name>L-glutamate</name>
        <dbReference type="ChEBI" id="CHEBI:29985"/>
    </ligand>
</feature>
<evidence type="ECO:0000256" key="18">
    <source>
        <dbReference type="PIRSR" id="PIRSR601508-3"/>
    </source>
</evidence>
<evidence type="ECO:0000256" key="12">
    <source>
        <dbReference type="ARBA" id="ARBA00023257"/>
    </source>
</evidence>
<dbReference type="Gene3D" id="3.40.190.10">
    <property type="entry name" value="Periplasmic binding protein-like II"/>
    <property type="match status" value="2"/>
</dbReference>
<evidence type="ECO:0000256" key="21">
    <source>
        <dbReference type="SAM" id="SignalP"/>
    </source>
</evidence>
<feature type="site" description="Crucial to convey clamshell closure to channel opening" evidence="17">
    <location>
        <position position="577"/>
    </location>
</feature>
<evidence type="ECO:0000256" key="19">
    <source>
        <dbReference type="SAM" id="MobiDB-lite"/>
    </source>
</evidence>
<evidence type="ECO:0000259" key="23">
    <source>
        <dbReference type="SMART" id="SM00918"/>
    </source>
</evidence>
<comment type="subcellular location">
    <subcellularLocation>
        <location evidence="15">Postsynaptic cell membrane</location>
        <topology evidence="15">Multi-pass membrane protein</topology>
    </subcellularLocation>
</comment>
<feature type="domain" description="Ionotropic glutamate receptor L-glutamate and glycine-binding" evidence="23">
    <location>
        <begin position="350"/>
        <end position="416"/>
    </location>
</feature>
<name>A0A158R2E2_NIPBR</name>
<proteinExistence type="inferred from homology"/>
<keyword evidence="9 20" id="KW-0472">Membrane</keyword>
<dbReference type="SUPFAM" id="SSF53850">
    <property type="entry name" value="Periplasmic binding protein-like II"/>
    <property type="match status" value="1"/>
</dbReference>
<dbReference type="Gene3D" id="1.10.287.70">
    <property type="match status" value="1"/>
</dbReference>
<dbReference type="InterPro" id="IPR028082">
    <property type="entry name" value="Peripla_BP_I"/>
</dbReference>
<evidence type="ECO:0000256" key="11">
    <source>
        <dbReference type="ARBA" id="ARBA00023180"/>
    </source>
</evidence>
<dbReference type="InterPro" id="IPR015683">
    <property type="entry name" value="Ionotropic_Glu_rcpt"/>
</dbReference>
<feature type="chain" id="PRO_5043135780" evidence="21">
    <location>
        <begin position="18"/>
        <end position="848"/>
    </location>
</feature>
<keyword evidence="12" id="KW-0628">Postsynaptic cell membrane</keyword>
<dbReference type="InterPro" id="IPR001320">
    <property type="entry name" value="Iontro_rcpt_C"/>
</dbReference>
<dbReference type="Pfam" id="PF00060">
    <property type="entry name" value="Lig_chan"/>
    <property type="match status" value="1"/>
</dbReference>
<dbReference type="InterPro" id="IPR019594">
    <property type="entry name" value="Glu/Gly-bd"/>
</dbReference>
<dbReference type="Pfam" id="PF10613">
    <property type="entry name" value="Lig_chan-Glu_bd"/>
    <property type="match status" value="1"/>
</dbReference>
<keyword evidence="14" id="KW-0407">Ion channel</keyword>
<dbReference type="SMART" id="SM00918">
    <property type="entry name" value="Lig_chan-Glu_bd"/>
    <property type="match status" value="1"/>
</dbReference>
<dbReference type="WBParaSite" id="NBR_0001569301-mRNA-1">
    <property type="protein sequence ID" value="NBR_0001569301-mRNA-1"/>
    <property type="gene ID" value="NBR_0001569301"/>
</dbReference>
<feature type="disulfide bond" evidence="18">
    <location>
        <begin position="658"/>
        <end position="714"/>
    </location>
</feature>
<dbReference type="OMA" id="EWIDTNI"/>
<keyword evidence="25" id="KW-1185">Reference proteome</keyword>
<dbReference type="Gene3D" id="3.40.50.2300">
    <property type="match status" value="2"/>
</dbReference>
<feature type="binding site" evidence="16">
    <location>
        <position position="598"/>
    </location>
    <ligand>
        <name>L-glutamate</name>
        <dbReference type="ChEBI" id="CHEBI:29985"/>
    </ligand>
</feature>
<dbReference type="GO" id="GO:0038023">
    <property type="term" value="F:signaling receptor activity"/>
    <property type="evidence" value="ECO:0007669"/>
    <property type="project" value="InterPro"/>
</dbReference>
<feature type="transmembrane region" description="Helical" evidence="20">
    <location>
        <begin position="547"/>
        <end position="568"/>
    </location>
</feature>
<evidence type="ECO:0000256" key="4">
    <source>
        <dbReference type="ARBA" id="ARBA00022692"/>
    </source>
</evidence>
<feature type="domain" description="Ionotropic glutamate receptor C-terminal" evidence="22">
    <location>
        <begin position="340"/>
        <end position="709"/>
    </location>
</feature>
<dbReference type="FunFam" id="1.10.287.70:FF:000010">
    <property type="entry name" value="Putative glutamate receptor ionotropic kainate 1"/>
    <property type="match status" value="1"/>
</dbReference>
<evidence type="ECO:0000256" key="1">
    <source>
        <dbReference type="ARBA" id="ARBA00008685"/>
    </source>
</evidence>
<evidence type="ECO:0000256" key="20">
    <source>
        <dbReference type="SAM" id="Phobius"/>
    </source>
</evidence>
<feature type="binding site" evidence="16">
    <location>
        <position position="432"/>
    </location>
    <ligand>
        <name>L-glutamate</name>
        <dbReference type="ChEBI" id="CHEBI:29985"/>
    </ligand>
</feature>
<evidence type="ECO:0000256" key="15">
    <source>
        <dbReference type="ARBA" id="ARBA00034104"/>
    </source>
</evidence>
<evidence type="ECO:0000256" key="6">
    <source>
        <dbReference type="ARBA" id="ARBA00022989"/>
    </source>
</evidence>
<accession>A0A158R2E2</accession>
<feature type="compositionally biased region" description="Basic and acidic residues" evidence="19">
    <location>
        <begin position="803"/>
        <end position="818"/>
    </location>
</feature>
<reference evidence="26" key="1">
    <citation type="submission" date="2016-04" db="UniProtKB">
        <authorList>
            <consortium name="WormBaseParasite"/>
        </authorList>
    </citation>
    <scope>IDENTIFICATION</scope>
</reference>
<dbReference type="GO" id="GO:0015276">
    <property type="term" value="F:ligand-gated monoatomic ion channel activity"/>
    <property type="evidence" value="ECO:0007669"/>
    <property type="project" value="InterPro"/>
</dbReference>
<keyword evidence="6 20" id="KW-1133">Transmembrane helix</keyword>
<feature type="region of interest" description="Disordered" evidence="19">
    <location>
        <begin position="803"/>
        <end position="848"/>
    </location>
</feature>
<evidence type="ECO:0000256" key="7">
    <source>
        <dbReference type="ARBA" id="ARBA00023018"/>
    </source>
</evidence>
<evidence type="ECO:0000256" key="17">
    <source>
        <dbReference type="PIRSR" id="PIRSR601508-2"/>
    </source>
</evidence>
<feature type="signal peptide" evidence="21">
    <location>
        <begin position="1"/>
        <end position="17"/>
    </location>
</feature>
<feature type="transmembrane region" description="Helical" evidence="20">
    <location>
        <begin position="728"/>
        <end position="751"/>
    </location>
</feature>
<keyword evidence="8" id="KW-0406">Ion transport</keyword>
<dbReference type="EMBL" id="UYSL01021846">
    <property type="protein sequence ID" value="VDL79288.1"/>
    <property type="molecule type" value="Genomic_DNA"/>
</dbReference>
<evidence type="ECO:0000259" key="22">
    <source>
        <dbReference type="SMART" id="SM00079"/>
    </source>
</evidence>
<feature type="site" description="Interaction with the cone snail toxin Con-ikot-ikot" evidence="17">
    <location>
        <position position="401"/>
    </location>
</feature>
<dbReference type="SMART" id="SM00079">
    <property type="entry name" value="PBPe"/>
    <property type="match status" value="1"/>
</dbReference>
<keyword evidence="3" id="KW-1003">Cell membrane</keyword>
<dbReference type="STRING" id="27835.A0A158R2E2"/>
<evidence type="ECO:0000256" key="14">
    <source>
        <dbReference type="ARBA" id="ARBA00023303"/>
    </source>
</evidence>
<evidence type="ECO:0000313" key="25">
    <source>
        <dbReference type="Proteomes" id="UP000271162"/>
    </source>
</evidence>
<evidence type="ECO:0000256" key="16">
    <source>
        <dbReference type="PIRSR" id="PIRSR601508-1"/>
    </source>
</evidence>
<keyword evidence="18" id="KW-1015">Disulfide bond</keyword>
<dbReference type="Proteomes" id="UP000271162">
    <property type="component" value="Unassembled WGS sequence"/>
</dbReference>
<keyword evidence="10" id="KW-0675">Receptor</keyword>
<keyword evidence="4 20" id="KW-0812">Transmembrane</keyword>
<comment type="similarity">
    <text evidence="1">Belongs to the glutamate-gated ion channel (TC 1.A.10.1) family.</text>
</comment>
<feature type="binding site" evidence="16">
    <location>
        <position position="599"/>
    </location>
    <ligand>
        <name>L-glutamate</name>
        <dbReference type="ChEBI" id="CHEBI:29985"/>
    </ligand>
</feature>
<dbReference type="InterPro" id="IPR001508">
    <property type="entry name" value="Iono_Glu_rcpt_met"/>
</dbReference>
<feature type="compositionally biased region" description="Polar residues" evidence="19">
    <location>
        <begin position="839"/>
        <end position="848"/>
    </location>
</feature>
<feature type="binding site" evidence="16">
    <location>
        <position position="427"/>
    </location>
    <ligand>
        <name>L-glutamate</name>
        <dbReference type="ChEBI" id="CHEBI:29985"/>
    </ligand>
</feature>
<dbReference type="SUPFAM" id="SSF53822">
    <property type="entry name" value="Periplasmic binding protein-like I"/>
    <property type="match status" value="1"/>
</dbReference>
<evidence type="ECO:0000256" key="10">
    <source>
        <dbReference type="ARBA" id="ARBA00023170"/>
    </source>
</evidence>
<keyword evidence="7" id="KW-0770">Synapse</keyword>
<dbReference type="GO" id="GO:0045211">
    <property type="term" value="C:postsynaptic membrane"/>
    <property type="evidence" value="ECO:0007669"/>
    <property type="project" value="UniProtKB-SubCell"/>
</dbReference>
<evidence type="ECO:0000256" key="13">
    <source>
        <dbReference type="ARBA" id="ARBA00023286"/>
    </source>
</evidence>
<evidence type="ECO:0000256" key="9">
    <source>
        <dbReference type="ARBA" id="ARBA00023136"/>
    </source>
</evidence>
<evidence type="ECO:0000313" key="24">
    <source>
        <dbReference type="EMBL" id="VDL79288.1"/>
    </source>
</evidence>
<dbReference type="PANTHER" id="PTHR18966">
    <property type="entry name" value="IONOTROPIC GLUTAMATE RECEPTOR"/>
    <property type="match status" value="1"/>
</dbReference>
<evidence type="ECO:0000256" key="5">
    <source>
        <dbReference type="ARBA" id="ARBA00022729"/>
    </source>
</evidence>
<evidence type="ECO:0000256" key="8">
    <source>
        <dbReference type="ARBA" id="ARBA00023065"/>
    </source>
</evidence>
<keyword evidence="13" id="KW-1071">Ligand-gated ion channel</keyword>
<organism evidence="26">
    <name type="scientific">Nippostrongylus brasiliensis</name>
    <name type="common">Rat hookworm</name>
    <dbReference type="NCBI Taxonomy" id="27835"/>
    <lineage>
        <taxon>Eukaryota</taxon>
        <taxon>Metazoa</taxon>
        <taxon>Ecdysozoa</taxon>
        <taxon>Nematoda</taxon>
        <taxon>Chromadorea</taxon>
        <taxon>Rhabditida</taxon>
        <taxon>Rhabditina</taxon>
        <taxon>Rhabditomorpha</taxon>
        <taxon>Strongyloidea</taxon>
        <taxon>Heligmosomidae</taxon>
        <taxon>Nippostrongylus</taxon>
    </lineage>
</organism>
<keyword evidence="5 21" id="KW-0732">Signal</keyword>
<evidence type="ECO:0000313" key="26">
    <source>
        <dbReference type="WBParaSite" id="NBR_0001569301-mRNA-1"/>
    </source>
</evidence>
<evidence type="ECO:0000256" key="3">
    <source>
        <dbReference type="ARBA" id="ARBA00022475"/>
    </source>
</evidence>
<evidence type="ECO:0000256" key="2">
    <source>
        <dbReference type="ARBA" id="ARBA00022448"/>
    </source>
</evidence>
<dbReference type="FunFam" id="3.40.190.10:FF:000060">
    <property type="entry name" value="Glutamate receptor ionotropic, kainate 1"/>
    <property type="match status" value="1"/>
</dbReference>
<sequence length="848" mass="94638">MTVLLLRLLAAFSLSWAYKIAVPSDLAAMAALVWPRGFEWIEYRSRPVYRITPEFCRAIADGAVGAVLPLSGESNEAFTAAAIVESVARTAKIPAIRMDERQLKGPGHAISLMAPFEARARAVVAFIRNEGWKDVVLLYQTKRANPRFVAHVKLAGIQPLLTAAAEFGLCTTLSHFVMINWDTTLLKPSSVPAMDACNITTFSLFDRHTLPSKYRGITVMDALWKDSLSVLNSSLSIADGHPSCGTPWATGARITERMFNVNTSGITGRILVNSNGDRSNFTIHVYKTKGRKLQKYAEWASSTGVISTPNALVVNQSLRLNQRETLENKTLRVSVYLCAFVEMGRIQEAPFVMQRRNVAGDDPNDNETYEGYCIDLLKMVASMSKFNYTIHEVKDKAYGIREANGKWNGMVGELMEGEADLAVASLTITYSRSEVIDFTVPYMHLGISILFKKPAETETDWFVFLSPLSWEVWLCTFASYVVTSLTIWLLAKVSPFEKVVHDVDTGTWDSVSNQFSFRNACWFTVSSLMQQGSELSPRALSTRVATAVWWFFALILISSYTANLAAFLTTQRMVAPIENADDLSSQTKIKYGTLGRGSTMSFFNESKIDTYEKMWKLMSNNPSLFVSSSKEGIARVKSSEYAYLMESSMLEYAVERDCELMQIGGLLDQKGYGIGLPKGSPYREEISRSILRLQEKTVLTELKEKWWKDKSVVCPAVVKKGADDGGNIGGIFIILVIGLGVTIIQVCLELLTTPHVENGDDPPPRGIWYQLRHSLCLVRSSDHALKRTIDSLITYEQGHPTYEYRNRHTPVEEEKEGSVESDSSEEPPVTHHFVHFAESTETPKSPPE</sequence>
<reference evidence="24 25" key="2">
    <citation type="submission" date="2018-11" db="EMBL/GenBank/DDBJ databases">
        <authorList>
            <consortium name="Pathogen Informatics"/>
        </authorList>
    </citation>
    <scope>NUCLEOTIDE SEQUENCE [LARGE SCALE GENOMIC DNA]</scope>
</reference>